<dbReference type="Proteomes" id="UP000593567">
    <property type="component" value="Unassembled WGS sequence"/>
</dbReference>
<comment type="caution">
    <text evidence="6">The sequence shown here is derived from an EMBL/GenBank/DDBJ whole genome shotgun (WGS) entry which is preliminary data.</text>
</comment>
<organism evidence="6 7">
    <name type="scientific">Bugula neritina</name>
    <name type="common">Brown bryozoan</name>
    <name type="synonym">Sertularia neritina</name>
    <dbReference type="NCBI Taxonomy" id="10212"/>
    <lineage>
        <taxon>Eukaryota</taxon>
        <taxon>Metazoa</taxon>
        <taxon>Spiralia</taxon>
        <taxon>Lophotrochozoa</taxon>
        <taxon>Bryozoa</taxon>
        <taxon>Gymnolaemata</taxon>
        <taxon>Cheilostomatida</taxon>
        <taxon>Flustrina</taxon>
        <taxon>Buguloidea</taxon>
        <taxon>Bugulidae</taxon>
        <taxon>Bugula</taxon>
    </lineage>
</organism>
<evidence type="ECO:0000256" key="3">
    <source>
        <dbReference type="ARBA" id="ARBA00022737"/>
    </source>
</evidence>
<dbReference type="InterPro" id="IPR035892">
    <property type="entry name" value="C2_domain_sf"/>
</dbReference>
<sequence length="91" mass="10686">MCIQYYFNLNSLTLMIYGAKLTLQVWDADHISADDFLGSFSEELTRFPRGAKSMERCDLITPDMPTVNLFKQKRIKGWWPFLQENRTMMAV</sequence>
<dbReference type="PANTHER" id="PTHR12546">
    <property type="entry name" value="FER-1-LIKE"/>
    <property type="match status" value="1"/>
</dbReference>
<dbReference type="Gene3D" id="2.60.40.150">
    <property type="entry name" value="C2 domain"/>
    <property type="match status" value="1"/>
</dbReference>
<comment type="subcellular location">
    <subcellularLocation>
        <location evidence="1">Membrane</location>
    </subcellularLocation>
</comment>
<dbReference type="OrthoDB" id="10059618at2759"/>
<keyword evidence="7" id="KW-1185">Reference proteome</keyword>
<evidence type="ECO:0000256" key="2">
    <source>
        <dbReference type="ARBA" id="ARBA00022692"/>
    </source>
</evidence>
<name>A0A7J7JIW2_BUGNE</name>
<keyword evidence="3" id="KW-0677">Repeat</keyword>
<accession>A0A7J7JIW2</accession>
<evidence type="ECO:0000256" key="4">
    <source>
        <dbReference type="ARBA" id="ARBA00022989"/>
    </source>
</evidence>
<keyword evidence="2" id="KW-0812">Transmembrane</keyword>
<protein>
    <submittedName>
        <fullName evidence="6">OTOF</fullName>
    </submittedName>
</protein>
<dbReference type="GO" id="GO:0016020">
    <property type="term" value="C:membrane"/>
    <property type="evidence" value="ECO:0007669"/>
    <property type="project" value="UniProtKB-SubCell"/>
</dbReference>
<keyword evidence="4" id="KW-1133">Transmembrane helix</keyword>
<dbReference type="SUPFAM" id="SSF49562">
    <property type="entry name" value="C2 domain (Calcium/lipid-binding domain, CaLB)"/>
    <property type="match status" value="1"/>
</dbReference>
<evidence type="ECO:0000313" key="6">
    <source>
        <dbReference type="EMBL" id="KAF6025308.1"/>
    </source>
</evidence>
<dbReference type="GO" id="GO:0007009">
    <property type="term" value="P:plasma membrane organization"/>
    <property type="evidence" value="ECO:0007669"/>
    <property type="project" value="TreeGrafter"/>
</dbReference>
<gene>
    <name evidence="6" type="ORF">EB796_016393</name>
</gene>
<evidence type="ECO:0000313" key="7">
    <source>
        <dbReference type="Proteomes" id="UP000593567"/>
    </source>
</evidence>
<keyword evidence="5" id="KW-0472">Membrane</keyword>
<reference evidence="6" key="1">
    <citation type="submission" date="2020-06" db="EMBL/GenBank/DDBJ databases">
        <title>Draft genome of Bugula neritina, a colonial animal packing powerful symbionts and potential medicines.</title>
        <authorList>
            <person name="Rayko M."/>
        </authorList>
    </citation>
    <scope>NUCLEOTIDE SEQUENCE [LARGE SCALE GENOMIC DNA]</scope>
    <source>
        <strain evidence="6">Kwan_BN1</strain>
    </source>
</reference>
<dbReference type="InterPro" id="IPR037721">
    <property type="entry name" value="Ferlin"/>
</dbReference>
<dbReference type="PANTHER" id="PTHR12546:SF60">
    <property type="entry name" value="MISFIRE, ISOFORM F"/>
    <property type="match status" value="1"/>
</dbReference>
<evidence type="ECO:0000256" key="1">
    <source>
        <dbReference type="ARBA" id="ARBA00004370"/>
    </source>
</evidence>
<evidence type="ECO:0000256" key="5">
    <source>
        <dbReference type="ARBA" id="ARBA00023136"/>
    </source>
</evidence>
<dbReference type="AlphaFoldDB" id="A0A7J7JIW2"/>
<proteinExistence type="predicted"/>
<dbReference type="EMBL" id="VXIV02002475">
    <property type="protein sequence ID" value="KAF6025308.1"/>
    <property type="molecule type" value="Genomic_DNA"/>
</dbReference>